<dbReference type="Proteomes" id="UP000030023">
    <property type="component" value="Unassembled WGS sequence"/>
</dbReference>
<gene>
    <name evidence="2" type="ORF">Q757_00620</name>
</gene>
<organism evidence="2 3">
    <name type="scientific">Oenococcus alcoholitolerans</name>
    <dbReference type="NCBI Taxonomy" id="931074"/>
    <lineage>
        <taxon>Bacteria</taxon>
        <taxon>Bacillati</taxon>
        <taxon>Bacillota</taxon>
        <taxon>Bacilli</taxon>
        <taxon>Lactobacillales</taxon>
        <taxon>Lactobacillaceae</taxon>
        <taxon>Oenococcus</taxon>
    </lineage>
</organism>
<dbReference type="InterPro" id="IPR036291">
    <property type="entry name" value="NAD(P)-bd_dom_sf"/>
</dbReference>
<feature type="domain" description="Gfo/Idh/MocA-like oxidoreductase N-terminal" evidence="1">
    <location>
        <begin position="2"/>
        <end position="117"/>
    </location>
</feature>
<evidence type="ECO:0000313" key="3">
    <source>
        <dbReference type="Proteomes" id="UP000030023"/>
    </source>
</evidence>
<dbReference type="SUPFAM" id="SSF51735">
    <property type="entry name" value="NAD(P)-binding Rossmann-fold domains"/>
    <property type="match status" value="1"/>
</dbReference>
<reference evidence="2 3" key="1">
    <citation type="journal article" date="2014" name="Antonie Van Leeuwenhoek">
        <title>Oenococcus alcoholitolerans sp. nov., a lactic acid bacteria isolated from cachaca and ethanol fermentation processes.</title>
        <authorList>
            <person name="Badotti F."/>
            <person name="Moreira A.P."/>
            <person name="Tonon L.A."/>
            <person name="de Lucena B.T."/>
            <person name="Gomes Fde C."/>
            <person name="Kruger R."/>
            <person name="Thompson C.C."/>
            <person name="de Morais M.A.Jr."/>
            <person name="Rosa C.A."/>
            <person name="Thompson F.L."/>
        </authorList>
    </citation>
    <scope>NUCLEOTIDE SEQUENCE [LARGE SCALE GENOMIC DNA]</scope>
    <source>
        <strain evidence="2 3">UFRJ-M7.2.18</strain>
    </source>
</reference>
<protein>
    <submittedName>
        <fullName evidence="2">NAD-dependent oxidoreductase</fullName>
    </submittedName>
</protein>
<dbReference type="EMBL" id="AXCV01000011">
    <property type="protein sequence ID" value="KGO32510.1"/>
    <property type="molecule type" value="Genomic_DNA"/>
</dbReference>
<proteinExistence type="predicted"/>
<sequence>MKLAILGAGKIVFDLLSFIGTVPKIELEAIFGRRQSIDKLEKIRSDHKIKKVYTDFEKLLADPEIDTVYIGLPNDLHFDFAKKALNAQKNVIIEKPFVETSEHFEDLKAAAIANHRHLYEAISNQYLDNFRQLKKWLEAIAPIHLAVLNYSQYSSRYDQFKAGNILPAFDINRGGGALLDLNVYNIHLALGLFGFPDKISYQANIKQNVDTSGILVMNYPDLVVSAIAGKDVFSLTNGPSLIEGENGFIQIDSPTSSLTSISLNTGGQRLTYQPKPMHRMFAEFSAFQQAIDEDRWGFMLEQLEHSGQVVKILEELRDSVLSSKKEKVD</sequence>
<keyword evidence="3" id="KW-1185">Reference proteome</keyword>
<comment type="caution">
    <text evidence="2">The sequence shown here is derived from an EMBL/GenBank/DDBJ whole genome shotgun (WGS) entry which is preliminary data.</text>
</comment>
<evidence type="ECO:0000259" key="1">
    <source>
        <dbReference type="Pfam" id="PF01408"/>
    </source>
</evidence>
<dbReference type="Gene3D" id="3.40.50.720">
    <property type="entry name" value="NAD(P)-binding Rossmann-like Domain"/>
    <property type="match status" value="1"/>
</dbReference>
<accession>A0ABR4XSZ2</accession>
<name>A0ABR4XSZ2_9LACO</name>
<dbReference type="PANTHER" id="PTHR43054">
    <property type="match status" value="1"/>
</dbReference>
<dbReference type="Pfam" id="PF01408">
    <property type="entry name" value="GFO_IDH_MocA"/>
    <property type="match status" value="1"/>
</dbReference>
<dbReference type="PANTHER" id="PTHR43054:SF1">
    <property type="entry name" value="SCYLLO-INOSITOL 2-DEHYDROGENASE (NADP(+)) IOLU"/>
    <property type="match status" value="1"/>
</dbReference>
<evidence type="ECO:0000313" key="2">
    <source>
        <dbReference type="EMBL" id="KGO32510.1"/>
    </source>
</evidence>
<dbReference type="InterPro" id="IPR000683">
    <property type="entry name" value="Gfo/Idh/MocA-like_OxRdtase_N"/>
</dbReference>
<dbReference type="SUPFAM" id="SSF55347">
    <property type="entry name" value="Glyceraldehyde-3-phosphate dehydrogenase-like, C-terminal domain"/>
    <property type="match status" value="1"/>
</dbReference>
<dbReference type="Gene3D" id="3.30.360.10">
    <property type="entry name" value="Dihydrodipicolinate Reductase, domain 2"/>
    <property type="match status" value="1"/>
</dbReference>